<protein>
    <submittedName>
        <fullName evidence="1">Uncharacterized protein</fullName>
    </submittedName>
</protein>
<dbReference type="PATRIC" id="fig|1132509.6.peg.2793"/>
<evidence type="ECO:0000313" key="2">
    <source>
        <dbReference type="Proteomes" id="UP000011566"/>
    </source>
</evidence>
<keyword evidence="2" id="KW-1185">Reference proteome</keyword>
<accession>M0M027</accession>
<dbReference type="AlphaFoldDB" id="M0M027"/>
<evidence type="ECO:0000313" key="1">
    <source>
        <dbReference type="EMBL" id="EMA37735.1"/>
    </source>
</evidence>
<dbReference type="Proteomes" id="UP000011566">
    <property type="component" value="Unassembled WGS sequence"/>
</dbReference>
<gene>
    <name evidence="1" type="ORF">C447_12205</name>
</gene>
<reference evidence="1 2" key="1">
    <citation type="journal article" date="2014" name="PLoS Genet.">
        <title>Phylogenetically driven sequencing of extremely halophilic archaea reveals strategies for static and dynamic osmo-response.</title>
        <authorList>
            <person name="Becker E.A."/>
            <person name="Seitzer P.M."/>
            <person name="Tritt A."/>
            <person name="Larsen D."/>
            <person name="Krusor M."/>
            <person name="Yao A.I."/>
            <person name="Wu D."/>
            <person name="Madern D."/>
            <person name="Eisen J.A."/>
            <person name="Darling A.E."/>
            <person name="Facciotti M.T."/>
        </authorList>
    </citation>
    <scope>NUCLEOTIDE SEQUENCE [LARGE SCALE GENOMIC DNA]</scope>
    <source>
        <strain evidence="1 2">100A6</strain>
    </source>
</reference>
<organism evidence="1 2">
    <name type="scientific">Halococcus hamelinensis 100A6</name>
    <dbReference type="NCBI Taxonomy" id="1132509"/>
    <lineage>
        <taxon>Archaea</taxon>
        <taxon>Methanobacteriati</taxon>
        <taxon>Methanobacteriota</taxon>
        <taxon>Stenosarchaea group</taxon>
        <taxon>Halobacteria</taxon>
        <taxon>Halobacteriales</taxon>
        <taxon>Halococcaceae</taxon>
        <taxon>Halococcus</taxon>
    </lineage>
</organism>
<dbReference type="RefSeq" id="WP_007694244.1">
    <property type="nucleotide sequence ID" value="NZ_AJRK01000071.1"/>
</dbReference>
<comment type="caution">
    <text evidence="1">The sequence shown here is derived from an EMBL/GenBank/DDBJ whole genome shotgun (WGS) entry which is preliminary data.</text>
</comment>
<name>M0M027_9EURY</name>
<dbReference type="EMBL" id="AOMB01000033">
    <property type="protein sequence ID" value="EMA37735.1"/>
    <property type="molecule type" value="Genomic_DNA"/>
</dbReference>
<proteinExistence type="predicted"/>
<sequence>MTAAYVEYCVDATTEKRSGERRDKERPVRFEDNYAFARGQVTRCSTVVLDFTLPNKRHHSIVLET</sequence>